<protein>
    <submittedName>
        <fullName evidence="4">ABC transporter, ATP-binding protein</fullName>
    </submittedName>
    <submittedName>
        <fullName evidence="5">ATP-binding cassette domain-containing protein</fullName>
    </submittedName>
</protein>
<keyword evidence="6" id="KW-1185">Reference proteome</keyword>
<dbReference type="Gene3D" id="3.40.50.300">
    <property type="entry name" value="P-loop containing nucleotide triphosphate hydrolases"/>
    <property type="match status" value="2"/>
</dbReference>
<dbReference type="GeneID" id="57752005"/>
<evidence type="ECO:0000256" key="1">
    <source>
        <dbReference type="ARBA" id="ARBA00022741"/>
    </source>
</evidence>
<dbReference type="PANTHER" id="PTHR43790:SF4">
    <property type="entry name" value="GUANOSINE IMPORT ATP-BINDING PROTEIN NUPO"/>
    <property type="match status" value="1"/>
</dbReference>
<organism evidence="4 6">
    <name type="scientific">Treponema phagedenis</name>
    <dbReference type="NCBI Taxonomy" id="162"/>
    <lineage>
        <taxon>Bacteria</taxon>
        <taxon>Pseudomonadati</taxon>
        <taxon>Spirochaetota</taxon>
        <taxon>Spirochaetia</taxon>
        <taxon>Spirochaetales</taxon>
        <taxon>Treponemataceae</taxon>
        <taxon>Treponema</taxon>
    </lineage>
</organism>
<keyword evidence="1" id="KW-0547">Nucleotide-binding</keyword>
<evidence type="ECO:0000313" key="7">
    <source>
        <dbReference type="Proteomes" id="UP000323594"/>
    </source>
</evidence>
<dbReference type="AlphaFoldDB" id="A0A0B7H0T4"/>
<reference evidence="6" key="2">
    <citation type="submission" date="2015-01" db="EMBL/GenBank/DDBJ databases">
        <authorList>
            <person name="Manzoor Shahid"/>
            <person name="Zubair Saima"/>
        </authorList>
    </citation>
    <scope>NUCLEOTIDE SEQUENCE [LARGE SCALE GENOMIC DNA]</scope>
    <source>
        <strain evidence="6">V1</strain>
    </source>
</reference>
<dbReference type="RefSeq" id="WP_024752966.1">
    <property type="nucleotide sequence ID" value="NZ_CDNC01000034.1"/>
</dbReference>
<dbReference type="Proteomes" id="UP000323594">
    <property type="component" value="Chromosome"/>
</dbReference>
<dbReference type="PROSITE" id="PS50893">
    <property type="entry name" value="ABC_TRANSPORTER_2"/>
    <property type="match status" value="2"/>
</dbReference>
<evidence type="ECO:0000313" key="6">
    <source>
        <dbReference type="Proteomes" id="UP000042527"/>
    </source>
</evidence>
<dbReference type="InterPro" id="IPR003593">
    <property type="entry name" value="AAA+_ATPase"/>
</dbReference>
<proteinExistence type="predicted"/>
<dbReference type="EMBL" id="CDNC01000034">
    <property type="protein sequence ID" value="CEM62506.1"/>
    <property type="molecule type" value="Genomic_DNA"/>
</dbReference>
<dbReference type="GO" id="GO:0005524">
    <property type="term" value="F:ATP binding"/>
    <property type="evidence" value="ECO:0007669"/>
    <property type="project" value="UniProtKB-KW"/>
</dbReference>
<name>A0A0B7H0T4_TREPH</name>
<dbReference type="InterPro" id="IPR017871">
    <property type="entry name" value="ABC_transporter-like_CS"/>
</dbReference>
<dbReference type="InterPro" id="IPR027417">
    <property type="entry name" value="P-loop_NTPase"/>
</dbReference>
<sequence>MSPRSLSVKNIYKIYENAQDGALSTAKTALNGANVSFFIGELHALLGENGAGKSTLVHILSGLCEPTEGDIFLGEKAVSFTSSAEALDSGIGIVHQHPLLIEDATVFENIIIGNAVKTRFGFIHRKEIKARAESLIAEWNMGLSLSSKIRHLSSDKKFYAALLATLYRNPLFLILDEPGSAFTNEERDSFFVKLKKILRERKDSFGVILITHKLEEALDRADRISVLHKGTLCYSVQRSELPHSEAEARSIIERKMFQDMDMLTVCEPAPVSEKNEAAAVFSVEKLSASFEFGEALQNISFSAKQKSITGIIGMPNSGLNHLEDILSGMVSAQNRNSISGALTINTNGTKILLPAASLTPALLHAHNIGFVPSDRNMRGSNPLVSIFDLLIPYRAKGFFLQKKELLSFVKSILAAEHIDASPSRPASTLSGGQLQRLILARELATNPSVLILAEPAWGLDRLGTRILTERLQRAAALGTAIIMLTKEFDNEFFAHLFSEVFFLKSGMLKAQIIGEVLE</sequence>
<dbReference type="Pfam" id="PF00005">
    <property type="entry name" value="ABC_tran"/>
    <property type="match status" value="2"/>
</dbReference>
<dbReference type="PROSITE" id="PS00211">
    <property type="entry name" value="ABC_TRANSPORTER_1"/>
    <property type="match status" value="1"/>
</dbReference>
<feature type="domain" description="ABC transporter" evidence="3">
    <location>
        <begin position="281"/>
        <end position="516"/>
    </location>
</feature>
<evidence type="ECO:0000256" key="2">
    <source>
        <dbReference type="ARBA" id="ARBA00022840"/>
    </source>
</evidence>
<dbReference type="OrthoDB" id="304830at2"/>
<dbReference type="GO" id="GO:0016887">
    <property type="term" value="F:ATP hydrolysis activity"/>
    <property type="evidence" value="ECO:0007669"/>
    <property type="project" value="InterPro"/>
</dbReference>
<dbReference type="Proteomes" id="UP000042527">
    <property type="component" value="Unassembled WGS sequence"/>
</dbReference>
<reference evidence="5 7" key="3">
    <citation type="submission" date="2019-08" db="EMBL/GenBank/DDBJ databases">
        <authorList>
            <person name="Kuhnert P."/>
        </authorList>
    </citation>
    <scope>NUCLEOTIDE SEQUENCE [LARGE SCALE GENOMIC DNA]</scope>
    <source>
        <strain evidence="5 7">B36.5</strain>
    </source>
</reference>
<dbReference type="PANTHER" id="PTHR43790">
    <property type="entry name" value="CARBOHYDRATE TRANSPORT ATP-BINDING PROTEIN MG119-RELATED"/>
    <property type="match status" value="1"/>
</dbReference>
<gene>
    <name evidence="5" type="ORF">FUT82_03480</name>
    <name evidence="4" type="ORF">TPHV1_40009</name>
</gene>
<dbReference type="SMART" id="SM00382">
    <property type="entry name" value="AAA"/>
    <property type="match status" value="1"/>
</dbReference>
<accession>A0A0B7H0T4</accession>
<dbReference type="InterPro" id="IPR003439">
    <property type="entry name" value="ABC_transporter-like_ATP-bd"/>
</dbReference>
<reference evidence="4" key="1">
    <citation type="submission" date="2015-01" db="EMBL/GenBank/DDBJ databases">
        <authorList>
            <person name="Xiang T."/>
            <person name="Song Y."/>
            <person name="Huang L."/>
            <person name="Wang B."/>
            <person name="Wu P."/>
        </authorList>
    </citation>
    <scope>NUCLEOTIDE SEQUENCE [LARGE SCALE GENOMIC DNA]</scope>
    <source>
        <strain evidence="4">V1</strain>
    </source>
</reference>
<evidence type="ECO:0000313" key="5">
    <source>
        <dbReference type="EMBL" id="QEJ97137.1"/>
    </source>
</evidence>
<keyword evidence="2 4" id="KW-0067">ATP-binding</keyword>
<evidence type="ECO:0000259" key="3">
    <source>
        <dbReference type="PROSITE" id="PS50893"/>
    </source>
</evidence>
<evidence type="ECO:0000313" key="4">
    <source>
        <dbReference type="EMBL" id="CEM62506.1"/>
    </source>
</evidence>
<feature type="domain" description="ABC transporter" evidence="3">
    <location>
        <begin position="6"/>
        <end position="254"/>
    </location>
</feature>
<dbReference type="SUPFAM" id="SSF52540">
    <property type="entry name" value="P-loop containing nucleoside triphosphate hydrolases"/>
    <property type="match status" value="2"/>
</dbReference>
<dbReference type="InterPro" id="IPR050107">
    <property type="entry name" value="ABC_carbohydrate_import_ATPase"/>
</dbReference>
<dbReference type="EMBL" id="CP042817">
    <property type="protein sequence ID" value="QEJ97137.1"/>
    <property type="molecule type" value="Genomic_DNA"/>
</dbReference>